<feature type="compositionally biased region" description="Basic and acidic residues" evidence="2">
    <location>
        <begin position="811"/>
        <end position="823"/>
    </location>
</feature>
<dbReference type="GO" id="GO:0003676">
    <property type="term" value="F:nucleic acid binding"/>
    <property type="evidence" value="ECO:0007669"/>
    <property type="project" value="InterPro"/>
</dbReference>
<dbReference type="GO" id="GO:0005654">
    <property type="term" value="C:nucleoplasm"/>
    <property type="evidence" value="ECO:0007669"/>
    <property type="project" value="TreeGrafter"/>
</dbReference>
<feature type="compositionally biased region" description="Basic and acidic residues" evidence="2">
    <location>
        <begin position="297"/>
        <end position="306"/>
    </location>
</feature>
<keyword evidence="4" id="KW-1185">Reference proteome</keyword>
<dbReference type="AlphaFoldDB" id="A0AAJ7E1Z7"/>
<feature type="region of interest" description="Disordered" evidence="2">
    <location>
        <begin position="914"/>
        <end position="948"/>
    </location>
</feature>
<keyword evidence="1" id="KW-0175">Coiled coil</keyword>
<feature type="region of interest" description="Disordered" evidence="2">
    <location>
        <begin position="1"/>
        <end position="111"/>
    </location>
</feature>
<feature type="domain" description="U1-type" evidence="3">
    <location>
        <begin position="410"/>
        <end position="444"/>
    </location>
</feature>
<feature type="region of interest" description="Disordered" evidence="2">
    <location>
        <begin position="625"/>
        <end position="823"/>
    </location>
</feature>
<evidence type="ECO:0000259" key="3">
    <source>
        <dbReference type="SMART" id="SM00451"/>
    </source>
</evidence>
<sequence length="1112" mass="127755">MEQEARRKGPRSPSEESDGLRRRSKKYERSPSPRRRYRRSRSRSSSRERNSRRKDASREHEWKTNMQTVNKASNPPNSTAYPQPVLNQYNAPPPPNTSQPPPPIQYTQGYGNYNYNYGQSYADYRGYPQAASYRNDYPPANWQGNVPYNSQQQAVAAATMPPGSRGEKPQQRVVDPAAQAALMAAVSSRPEEAKKEAIAAELKQQKATLAKQREEYVKKSSTLQRELEILRKQCEEIGKDGGRENNRIIKENQKLQVEVQNKMKSIHNVIDMLTDIIGDKVTVEDLKLKYKPEMIKRSKSPKEDFSASKASMNSSNSDNRDEELKPTYNFVHYDPEMHWCKTCDIFPKTAKEYLNHLHSNEHKEICLERKIVDMPWHDSKLEGTEKDVPYYPGLRTKRTPIKGLQFFSPSTAWYCKLCNVWIGDLHCASLHLKSRRHSENYSRFVEQNPHWETDWMADREKAFSDEKHKQIQLEIQKQKEDGSTSKSKKSKKAKKNKKKTKKRKTKSSNSDTSSDSDSNDSGSNNGITSEDASRSIRVAMRNKMKGSSIHDDDSYGNDESADDRQIMNSLREKMKVKQDMDNNQLQQQMVRDMKTDGYNNAEAELQAWGPKEPPKTFWLKKEEENKIMIQNPPPVTKPEDMPKPHMGFWTKQQVNMSMKPVEKEKDRDRDDDRDRDRDRDRYVKEERRESYGNKWDRRDDKYERGYRDDRYDRRRSGRDRDRERDYYESRRRRDSNDSPRHDRNREYSPKRSYDKYKRDDESNDESKYDKKSGESNNKSKKGSSGHQSQKKSQSNVMKGKLPFIGRLPLFKKKDDPKLPEKEVTALPYTQSKFEDTPKVPSEIINPPGVVHVPKLATPVALPNNTVSIKAQQMKILVAPPPPTLNDKPGNNIPGEVVDMEIEDQLEEAVIEQNVEESKEDVSKPPPSIPNTSMPPPGYPVKKPEATPTPFTHQGPPPPFVTNTFIHPPTQPPVAPIPYMHQMQIPPPGIYANPPPPLPPTTEIPGVPVADVTEIPEPVEKRADGVPLPEDLQEALNIIFPKDEVNDDANHSHGHENTIMYGSMYSMLGCMGYGPDYMDQPPPEITQQEPELETAPGPDDLKMLGIDEGDTIL</sequence>
<name>A0AAJ7E1Z7_9HYME</name>
<dbReference type="Proteomes" id="UP000695007">
    <property type="component" value="Unplaced"/>
</dbReference>
<feature type="compositionally biased region" description="Pro residues" evidence="2">
    <location>
        <begin position="91"/>
        <end position="104"/>
    </location>
</feature>
<feature type="compositionally biased region" description="Basic residues" evidence="2">
    <location>
        <begin position="486"/>
        <end position="506"/>
    </location>
</feature>
<feature type="region of interest" description="Disordered" evidence="2">
    <location>
        <begin position="475"/>
        <end position="564"/>
    </location>
</feature>
<feature type="coiled-coil region" evidence="1">
    <location>
        <begin position="195"/>
        <end position="240"/>
    </location>
</feature>
<dbReference type="GO" id="GO:0045892">
    <property type="term" value="P:negative regulation of DNA-templated transcription"/>
    <property type="evidence" value="ECO:0007669"/>
    <property type="project" value="TreeGrafter"/>
</dbReference>
<feature type="compositionally biased region" description="Basic and acidic residues" evidence="2">
    <location>
        <begin position="660"/>
        <end position="773"/>
    </location>
</feature>
<feature type="compositionally biased region" description="Low complexity" evidence="2">
    <location>
        <begin position="307"/>
        <end position="317"/>
    </location>
</feature>
<evidence type="ECO:0000313" key="6">
    <source>
        <dbReference type="RefSeq" id="XP_011504909.1"/>
    </source>
</evidence>
<feature type="compositionally biased region" description="Low complexity" evidence="2">
    <location>
        <begin position="784"/>
        <end position="795"/>
    </location>
</feature>
<feature type="compositionally biased region" description="Pro residues" evidence="2">
    <location>
        <begin position="923"/>
        <end position="938"/>
    </location>
</feature>
<dbReference type="SMART" id="SM00451">
    <property type="entry name" value="ZnF_U1"/>
    <property type="match status" value="2"/>
</dbReference>
<evidence type="ECO:0000313" key="5">
    <source>
        <dbReference type="RefSeq" id="XP_011504908.1"/>
    </source>
</evidence>
<dbReference type="InterPro" id="IPR036236">
    <property type="entry name" value="Znf_C2H2_sf"/>
</dbReference>
<dbReference type="GeneID" id="105367802"/>
<proteinExistence type="predicted"/>
<feature type="compositionally biased region" description="Low complexity" evidence="2">
    <location>
        <begin position="507"/>
        <end position="529"/>
    </location>
</feature>
<accession>A0AAJ7E1Z7</accession>
<dbReference type="InterPro" id="IPR055309">
    <property type="entry name" value="Znf318-like"/>
</dbReference>
<dbReference type="PANTHER" id="PTHR15577">
    <property type="entry name" value="ZINC FINGER CONTAINING PROTEIN"/>
    <property type="match status" value="1"/>
</dbReference>
<feature type="region of interest" description="Disordered" evidence="2">
    <location>
        <begin position="297"/>
        <end position="321"/>
    </location>
</feature>
<dbReference type="GO" id="GO:0045893">
    <property type="term" value="P:positive regulation of DNA-templated transcription"/>
    <property type="evidence" value="ECO:0007669"/>
    <property type="project" value="TreeGrafter"/>
</dbReference>
<feature type="compositionally biased region" description="Basic residues" evidence="2">
    <location>
        <begin position="22"/>
        <end position="44"/>
    </location>
</feature>
<reference evidence="5 6" key="1">
    <citation type="submission" date="2025-04" db="UniProtKB">
        <authorList>
            <consortium name="RefSeq"/>
        </authorList>
    </citation>
    <scope>IDENTIFICATION</scope>
</reference>
<organism evidence="4 6">
    <name type="scientific">Ceratosolen solmsi marchali</name>
    <dbReference type="NCBI Taxonomy" id="326594"/>
    <lineage>
        <taxon>Eukaryota</taxon>
        <taxon>Metazoa</taxon>
        <taxon>Ecdysozoa</taxon>
        <taxon>Arthropoda</taxon>
        <taxon>Hexapoda</taxon>
        <taxon>Insecta</taxon>
        <taxon>Pterygota</taxon>
        <taxon>Neoptera</taxon>
        <taxon>Endopterygota</taxon>
        <taxon>Hymenoptera</taxon>
        <taxon>Apocrita</taxon>
        <taxon>Proctotrupomorpha</taxon>
        <taxon>Chalcidoidea</taxon>
        <taxon>Agaonidae</taxon>
        <taxon>Agaoninae</taxon>
        <taxon>Ceratosolen</taxon>
    </lineage>
</organism>
<feature type="domain" description="U1-type" evidence="3">
    <location>
        <begin position="335"/>
        <end position="369"/>
    </location>
</feature>
<protein>
    <submittedName>
        <fullName evidence="5">Zinc finger matrin-type protein CG9776 isoform X3</fullName>
    </submittedName>
    <submittedName>
        <fullName evidence="6">Zinc finger matrin-type protein CG9776 isoform X4</fullName>
    </submittedName>
</protein>
<evidence type="ECO:0000313" key="4">
    <source>
        <dbReference type="Proteomes" id="UP000695007"/>
    </source>
</evidence>
<evidence type="ECO:0000256" key="2">
    <source>
        <dbReference type="SAM" id="MobiDB-lite"/>
    </source>
</evidence>
<feature type="region of interest" description="Disordered" evidence="2">
    <location>
        <begin position="1076"/>
        <end position="1112"/>
    </location>
</feature>
<dbReference type="RefSeq" id="XP_011504909.1">
    <property type="nucleotide sequence ID" value="XM_011506607.1"/>
</dbReference>
<dbReference type="InterPro" id="IPR003604">
    <property type="entry name" value="Matrin/U1-like-C_Znf_C2H2"/>
</dbReference>
<feature type="compositionally biased region" description="Polar residues" evidence="2">
    <location>
        <begin position="64"/>
        <end position="90"/>
    </location>
</feature>
<evidence type="ECO:0000256" key="1">
    <source>
        <dbReference type="SAM" id="Coils"/>
    </source>
</evidence>
<feature type="compositionally biased region" description="Basic and acidic residues" evidence="2">
    <location>
        <begin position="45"/>
        <end position="63"/>
    </location>
</feature>
<dbReference type="RefSeq" id="XP_011504908.1">
    <property type="nucleotide sequence ID" value="XM_011506606.1"/>
</dbReference>
<dbReference type="PANTHER" id="PTHR15577:SF2">
    <property type="entry name" value="ZINC FINGER PROTEIN 318"/>
    <property type="match status" value="1"/>
</dbReference>
<gene>
    <name evidence="5 6" type="primary">LOC105367802</name>
</gene>
<dbReference type="SUPFAM" id="SSF57667">
    <property type="entry name" value="beta-beta-alpha zinc fingers"/>
    <property type="match status" value="1"/>
</dbReference>
<dbReference type="GO" id="GO:0008270">
    <property type="term" value="F:zinc ion binding"/>
    <property type="evidence" value="ECO:0007669"/>
    <property type="project" value="InterPro"/>
</dbReference>